<dbReference type="InterPro" id="IPR007264">
    <property type="entry name" value="H/ACA_rnp_Nop10"/>
</dbReference>
<gene>
    <name evidence="6" type="ORF">CAPTEDRAFT_198</name>
</gene>
<dbReference type="OrthoDB" id="13807at2759"/>
<dbReference type="OMA" id="HRIIIKK"/>
<dbReference type="EMBL" id="AMQN01013962">
    <property type="status" value="NOT_ANNOTATED_CDS"/>
    <property type="molecule type" value="Genomic_DNA"/>
</dbReference>
<dbReference type="SUPFAM" id="SSF144210">
    <property type="entry name" value="Nop10-like SnoRNP"/>
    <property type="match status" value="1"/>
</dbReference>
<evidence type="ECO:0000313" key="6">
    <source>
        <dbReference type="EMBL" id="ELT91127.1"/>
    </source>
</evidence>
<reference evidence="8" key="1">
    <citation type="submission" date="2012-12" db="EMBL/GenBank/DDBJ databases">
        <authorList>
            <person name="Hellsten U."/>
            <person name="Grimwood J."/>
            <person name="Chapman J.A."/>
            <person name="Shapiro H."/>
            <person name="Aerts A."/>
            <person name="Otillar R.P."/>
            <person name="Terry A.Y."/>
            <person name="Boore J.L."/>
            <person name="Simakov O."/>
            <person name="Marletaz F."/>
            <person name="Cho S.-J."/>
            <person name="Edsinger-Gonzales E."/>
            <person name="Havlak P."/>
            <person name="Kuo D.-H."/>
            <person name="Larsson T."/>
            <person name="Lv J."/>
            <person name="Arendt D."/>
            <person name="Savage R."/>
            <person name="Osoegawa K."/>
            <person name="de Jong P."/>
            <person name="Lindberg D.R."/>
            <person name="Seaver E.C."/>
            <person name="Weisblat D.A."/>
            <person name="Putnam N.H."/>
            <person name="Grigoriev I.V."/>
            <person name="Rokhsar D.S."/>
        </authorList>
    </citation>
    <scope>NUCLEOTIDE SEQUENCE</scope>
    <source>
        <strain evidence="8">I ESC-2004</strain>
    </source>
</reference>
<dbReference type="GO" id="GO:0031118">
    <property type="term" value="P:rRNA pseudouridine synthesis"/>
    <property type="evidence" value="ECO:0007669"/>
    <property type="project" value="TreeGrafter"/>
</dbReference>
<dbReference type="GO" id="GO:0031429">
    <property type="term" value="C:box H/ACA snoRNP complex"/>
    <property type="evidence" value="ECO:0007669"/>
    <property type="project" value="TreeGrafter"/>
</dbReference>
<dbReference type="STRING" id="283909.R7TC80"/>
<dbReference type="PANTHER" id="PTHR13305:SF0">
    <property type="entry name" value="H_ACA RIBONUCLEOPROTEIN COMPLEX SUBUNIT 3"/>
    <property type="match status" value="1"/>
</dbReference>
<dbReference type="EMBL" id="KB310633">
    <property type="protein sequence ID" value="ELT91127.1"/>
    <property type="molecule type" value="Genomic_DNA"/>
</dbReference>
<keyword evidence="3" id="KW-0698">rRNA processing</keyword>
<dbReference type="AlphaFoldDB" id="R7TC80"/>
<dbReference type="GO" id="GO:1904874">
    <property type="term" value="P:positive regulation of telomerase RNA localization to Cajal body"/>
    <property type="evidence" value="ECO:0007669"/>
    <property type="project" value="TreeGrafter"/>
</dbReference>
<sequence length="64" mass="7547">MFLMYYLSESGERVYTMEKVDPNGKPTYSAHPARFSPDDQFSKQRYLNKKRFGLLPTQQPKPVM</sequence>
<evidence type="ECO:0000313" key="8">
    <source>
        <dbReference type="Proteomes" id="UP000014760"/>
    </source>
</evidence>
<name>R7TC80_CAPTE</name>
<evidence type="ECO:0000256" key="4">
    <source>
        <dbReference type="ARBA" id="ARBA00023274"/>
    </source>
</evidence>
<dbReference type="GO" id="GO:0030515">
    <property type="term" value="F:snoRNA binding"/>
    <property type="evidence" value="ECO:0007669"/>
    <property type="project" value="InterPro"/>
</dbReference>
<dbReference type="GO" id="GO:0031120">
    <property type="term" value="P:snRNA pseudouridine synthesis"/>
    <property type="evidence" value="ECO:0007669"/>
    <property type="project" value="TreeGrafter"/>
</dbReference>
<evidence type="ECO:0000256" key="3">
    <source>
        <dbReference type="ARBA" id="ARBA00022552"/>
    </source>
</evidence>
<dbReference type="EnsemblMetazoa" id="CapteT198">
    <property type="protein sequence ID" value="CapteP198"/>
    <property type="gene ID" value="CapteG198"/>
</dbReference>
<evidence type="ECO:0000256" key="1">
    <source>
        <dbReference type="ARBA" id="ARBA00009462"/>
    </source>
</evidence>
<dbReference type="FunCoup" id="R7TC80">
    <property type="interactions" value="1308"/>
</dbReference>
<proteinExistence type="inferred from homology"/>
<dbReference type="GO" id="GO:0070034">
    <property type="term" value="F:telomerase RNA binding"/>
    <property type="evidence" value="ECO:0007669"/>
    <property type="project" value="TreeGrafter"/>
</dbReference>
<dbReference type="Pfam" id="PF04135">
    <property type="entry name" value="Nop10p"/>
    <property type="match status" value="1"/>
</dbReference>
<dbReference type="Proteomes" id="UP000014760">
    <property type="component" value="Unassembled WGS sequence"/>
</dbReference>
<reference evidence="7" key="3">
    <citation type="submission" date="2015-06" db="UniProtKB">
        <authorList>
            <consortium name="EnsemblMetazoa"/>
        </authorList>
    </citation>
    <scope>IDENTIFICATION</scope>
</reference>
<evidence type="ECO:0000313" key="7">
    <source>
        <dbReference type="EnsemblMetazoa" id="CapteP198"/>
    </source>
</evidence>
<dbReference type="InterPro" id="IPR036756">
    <property type="entry name" value="H/ACA_rnp_Nop10_sf"/>
</dbReference>
<keyword evidence="4" id="KW-0687">Ribonucleoprotein</keyword>
<evidence type="ECO:0000256" key="2">
    <source>
        <dbReference type="ARBA" id="ARBA00022517"/>
    </source>
</evidence>
<dbReference type="Gene3D" id="4.10.80.300">
    <property type="match status" value="1"/>
</dbReference>
<dbReference type="HOGENOM" id="CLU_184680_1_0_1"/>
<accession>R7TC80</accession>
<keyword evidence="8" id="KW-1185">Reference proteome</keyword>
<evidence type="ECO:0000256" key="5">
    <source>
        <dbReference type="ARBA" id="ARBA00030185"/>
    </source>
</evidence>
<comment type="similarity">
    <text evidence="1">Belongs to the NOP10 family.</text>
</comment>
<protein>
    <recommendedName>
        <fullName evidence="5">Nucleolar protein 10</fullName>
    </recommendedName>
</protein>
<dbReference type="PANTHER" id="PTHR13305">
    <property type="entry name" value="RIBOSOME BIOGENESIS PROTEIN NOP10"/>
    <property type="match status" value="1"/>
</dbReference>
<organism evidence="6">
    <name type="scientific">Capitella teleta</name>
    <name type="common">Polychaete worm</name>
    <dbReference type="NCBI Taxonomy" id="283909"/>
    <lineage>
        <taxon>Eukaryota</taxon>
        <taxon>Metazoa</taxon>
        <taxon>Spiralia</taxon>
        <taxon>Lophotrochozoa</taxon>
        <taxon>Annelida</taxon>
        <taxon>Polychaeta</taxon>
        <taxon>Sedentaria</taxon>
        <taxon>Scolecida</taxon>
        <taxon>Capitellidae</taxon>
        <taxon>Capitella</taxon>
    </lineage>
</organism>
<keyword evidence="2" id="KW-0690">Ribosome biogenesis</keyword>
<reference evidence="6 8" key="2">
    <citation type="journal article" date="2013" name="Nature">
        <title>Insights into bilaterian evolution from three spiralian genomes.</title>
        <authorList>
            <person name="Simakov O."/>
            <person name="Marletaz F."/>
            <person name="Cho S.J."/>
            <person name="Edsinger-Gonzales E."/>
            <person name="Havlak P."/>
            <person name="Hellsten U."/>
            <person name="Kuo D.H."/>
            <person name="Larsson T."/>
            <person name="Lv J."/>
            <person name="Arendt D."/>
            <person name="Savage R."/>
            <person name="Osoegawa K."/>
            <person name="de Jong P."/>
            <person name="Grimwood J."/>
            <person name="Chapman J.A."/>
            <person name="Shapiro H."/>
            <person name="Aerts A."/>
            <person name="Otillar R.P."/>
            <person name="Terry A.Y."/>
            <person name="Boore J.L."/>
            <person name="Grigoriev I.V."/>
            <person name="Lindberg D.R."/>
            <person name="Seaver E.C."/>
            <person name="Weisblat D.A."/>
            <person name="Putnam N.H."/>
            <person name="Rokhsar D.S."/>
        </authorList>
    </citation>
    <scope>NUCLEOTIDE SEQUENCE</scope>
    <source>
        <strain evidence="6 8">I ESC-2004</strain>
    </source>
</reference>